<keyword evidence="1" id="KW-1133">Transmembrane helix</keyword>
<gene>
    <name evidence="3" type="ORF">DW929_04245</name>
    <name evidence="2" type="ORF">DW944_00295</name>
</gene>
<dbReference type="EMBL" id="QSFD01000001">
    <property type="protein sequence ID" value="RHA20642.1"/>
    <property type="molecule type" value="Genomic_DNA"/>
</dbReference>
<evidence type="ECO:0000313" key="2">
    <source>
        <dbReference type="EMBL" id="RHA20642.1"/>
    </source>
</evidence>
<feature type="transmembrane region" description="Helical" evidence="1">
    <location>
        <begin position="104"/>
        <end position="123"/>
    </location>
</feature>
<protein>
    <submittedName>
        <fullName evidence="2">Uncharacterized protein</fullName>
    </submittedName>
</protein>
<keyword evidence="1" id="KW-0812">Transmembrane</keyword>
<dbReference type="Proteomes" id="UP000284779">
    <property type="component" value="Unassembled WGS sequence"/>
</dbReference>
<evidence type="ECO:0000313" key="5">
    <source>
        <dbReference type="Proteomes" id="UP000284779"/>
    </source>
</evidence>
<evidence type="ECO:0000313" key="3">
    <source>
        <dbReference type="EMBL" id="RHA55543.1"/>
    </source>
</evidence>
<proteinExistence type="predicted"/>
<feature type="transmembrane region" description="Helical" evidence="1">
    <location>
        <begin position="76"/>
        <end position="98"/>
    </location>
</feature>
<reference evidence="4 5" key="1">
    <citation type="submission" date="2018-08" db="EMBL/GenBank/DDBJ databases">
        <title>A genome reference for cultivated species of the human gut microbiota.</title>
        <authorList>
            <person name="Zou Y."/>
            <person name="Xue W."/>
            <person name="Luo G."/>
        </authorList>
    </citation>
    <scope>NUCLEOTIDE SEQUENCE [LARGE SCALE GENOMIC DNA]</scope>
    <source>
        <strain evidence="3 4">AM43-2</strain>
        <strain evidence="2 5">AM44-11BH</strain>
    </source>
</reference>
<evidence type="ECO:0000256" key="1">
    <source>
        <dbReference type="SAM" id="Phobius"/>
    </source>
</evidence>
<sequence>MKSFKFNRKKEDLLPVMKAKAEKANIRMTKEKDKISLMLETGKFQNGEDAVPVIFKGKITNTETGCTFDGKYTYGFYLYTLVIVAAILIVARFSWSAYQHQMDNMILCGIVTVLLIGLIVVVTKKSKGGKNVIENLLNNLDLK</sequence>
<dbReference type="RefSeq" id="WP_117969204.1">
    <property type="nucleotide sequence ID" value="NZ_QSFD01000001.1"/>
</dbReference>
<dbReference type="AlphaFoldDB" id="A0A413RCX7"/>
<dbReference type="Proteomes" id="UP000284598">
    <property type="component" value="Unassembled WGS sequence"/>
</dbReference>
<comment type="caution">
    <text evidence="2">The sequence shown here is derived from an EMBL/GenBank/DDBJ whole genome shotgun (WGS) entry which is preliminary data.</text>
</comment>
<name>A0A413RCX7_9FIRM</name>
<organism evidence="2 5">
    <name type="scientific">Eubacterium ventriosum</name>
    <dbReference type="NCBI Taxonomy" id="39496"/>
    <lineage>
        <taxon>Bacteria</taxon>
        <taxon>Bacillati</taxon>
        <taxon>Bacillota</taxon>
        <taxon>Clostridia</taxon>
        <taxon>Eubacteriales</taxon>
        <taxon>Eubacteriaceae</taxon>
        <taxon>Eubacterium</taxon>
    </lineage>
</organism>
<evidence type="ECO:0000313" key="4">
    <source>
        <dbReference type="Proteomes" id="UP000284598"/>
    </source>
</evidence>
<keyword evidence="1" id="KW-0472">Membrane</keyword>
<accession>A0A413RCX7</accession>
<dbReference type="EMBL" id="QSFO01000004">
    <property type="protein sequence ID" value="RHA55543.1"/>
    <property type="molecule type" value="Genomic_DNA"/>
</dbReference>
<keyword evidence="5" id="KW-1185">Reference proteome</keyword>